<sequence>MSERYRAVYSTEQGQLGKAMEKQSAGKKRPGQKSKAEPIKNPAKQGVRIRRESKGRGGKSVCVIDGLPLDQEGLKQLLKQLKGHLGCGGAVKGDCLEIQGDHREKLLLLLEQAGHRARLAGG</sequence>
<accession>A0A5R9GX13</accession>
<keyword evidence="7" id="KW-1185">Reference proteome</keyword>
<evidence type="ECO:0000259" key="5">
    <source>
        <dbReference type="PROSITE" id="PS50296"/>
    </source>
</evidence>
<evidence type="ECO:0000256" key="2">
    <source>
        <dbReference type="ARBA" id="ARBA00022845"/>
    </source>
</evidence>
<dbReference type="InterPro" id="IPR050318">
    <property type="entry name" value="DENR/SUI1_TIF"/>
</dbReference>
<dbReference type="OrthoDB" id="5298733at2"/>
<keyword evidence="2" id="KW-0810">Translation regulation</keyword>
<dbReference type="PANTHER" id="PTHR12789">
    <property type="entry name" value="DENSITY-REGULATED PROTEIN HOMOLOG"/>
    <property type="match status" value="1"/>
</dbReference>
<dbReference type="Gene3D" id="3.30.780.10">
    <property type="entry name" value="SUI1-like domain"/>
    <property type="match status" value="1"/>
</dbReference>
<dbReference type="GO" id="GO:0003743">
    <property type="term" value="F:translation initiation factor activity"/>
    <property type="evidence" value="ECO:0007669"/>
    <property type="project" value="UniProtKB-KW"/>
</dbReference>
<name>A0A5R9GX13_9PROT</name>
<dbReference type="EMBL" id="VBRY01000002">
    <property type="protein sequence ID" value="TLS68713.1"/>
    <property type="molecule type" value="Genomic_DNA"/>
</dbReference>
<keyword evidence="3" id="KW-0648">Protein biosynthesis</keyword>
<feature type="domain" description="SUI1" evidence="5">
    <location>
        <begin position="51"/>
        <end position="114"/>
    </location>
</feature>
<dbReference type="RefSeq" id="WP_138238332.1">
    <property type="nucleotide sequence ID" value="NZ_VBRY01000002.1"/>
</dbReference>
<dbReference type="InterPro" id="IPR005872">
    <property type="entry name" value="SUI1_arc_bac"/>
</dbReference>
<evidence type="ECO:0000313" key="6">
    <source>
        <dbReference type="EMBL" id="TLS68713.1"/>
    </source>
</evidence>
<dbReference type="Pfam" id="PF01253">
    <property type="entry name" value="SUI1"/>
    <property type="match status" value="1"/>
</dbReference>
<evidence type="ECO:0000256" key="3">
    <source>
        <dbReference type="ARBA" id="ARBA00022917"/>
    </source>
</evidence>
<dbReference type="Proteomes" id="UP000306585">
    <property type="component" value="Unassembled WGS sequence"/>
</dbReference>
<dbReference type="GO" id="GO:0002188">
    <property type="term" value="P:translation reinitiation"/>
    <property type="evidence" value="ECO:0007669"/>
    <property type="project" value="TreeGrafter"/>
</dbReference>
<dbReference type="GO" id="GO:0006417">
    <property type="term" value="P:regulation of translation"/>
    <property type="evidence" value="ECO:0007669"/>
    <property type="project" value="UniProtKB-KW"/>
</dbReference>
<dbReference type="PROSITE" id="PS50296">
    <property type="entry name" value="SUI1"/>
    <property type="match status" value="1"/>
</dbReference>
<evidence type="ECO:0000256" key="4">
    <source>
        <dbReference type="SAM" id="MobiDB-lite"/>
    </source>
</evidence>
<comment type="similarity">
    <text evidence="1">Belongs to the SUI1 family.</text>
</comment>
<evidence type="ECO:0000313" key="7">
    <source>
        <dbReference type="Proteomes" id="UP000306585"/>
    </source>
</evidence>
<dbReference type="GO" id="GO:0001731">
    <property type="term" value="P:formation of translation preinitiation complex"/>
    <property type="evidence" value="ECO:0007669"/>
    <property type="project" value="TreeGrafter"/>
</dbReference>
<dbReference type="GO" id="GO:0003729">
    <property type="term" value="F:mRNA binding"/>
    <property type="evidence" value="ECO:0007669"/>
    <property type="project" value="TreeGrafter"/>
</dbReference>
<dbReference type="PANTHER" id="PTHR12789:SF0">
    <property type="entry name" value="DENSITY-REGULATED PROTEIN"/>
    <property type="match status" value="1"/>
</dbReference>
<keyword evidence="6" id="KW-0396">Initiation factor</keyword>
<comment type="caution">
    <text evidence="6">The sequence shown here is derived from an EMBL/GenBank/DDBJ whole genome shotgun (WGS) entry which is preliminary data.</text>
</comment>
<dbReference type="CDD" id="cd11567">
    <property type="entry name" value="YciH_like"/>
    <property type="match status" value="1"/>
</dbReference>
<dbReference type="InterPro" id="IPR001950">
    <property type="entry name" value="SUI1"/>
</dbReference>
<dbReference type="SUPFAM" id="SSF55159">
    <property type="entry name" value="eIF1-like"/>
    <property type="match status" value="1"/>
</dbReference>
<organism evidence="6 7">
    <name type="scientific">Mariprofundus erugo</name>
    <dbReference type="NCBI Taxonomy" id="2528639"/>
    <lineage>
        <taxon>Bacteria</taxon>
        <taxon>Pseudomonadati</taxon>
        <taxon>Pseudomonadota</taxon>
        <taxon>Candidatius Mariprofundia</taxon>
        <taxon>Mariprofundales</taxon>
        <taxon>Mariprofundaceae</taxon>
        <taxon>Mariprofundus</taxon>
    </lineage>
</organism>
<proteinExistence type="inferred from homology"/>
<gene>
    <name evidence="6" type="ORF">FEF65_03180</name>
</gene>
<evidence type="ECO:0000256" key="1">
    <source>
        <dbReference type="ARBA" id="ARBA00005422"/>
    </source>
</evidence>
<feature type="region of interest" description="Disordered" evidence="4">
    <location>
        <begin position="1"/>
        <end position="55"/>
    </location>
</feature>
<dbReference type="AlphaFoldDB" id="A0A5R9GX13"/>
<dbReference type="InterPro" id="IPR036877">
    <property type="entry name" value="SUI1_dom_sf"/>
</dbReference>
<reference evidence="6 7" key="1">
    <citation type="journal article" date="2019" name="Appl. Environ. Microbiol.">
        <title>Environmental Evidence and Genomic Insight of Iron-oxidizing Bacteria Preference Towards More Corrosion Resistant Stainless Steel at Higher Salinities.</title>
        <authorList>
            <person name="Garrison C.E."/>
            <person name="Price K.A."/>
            <person name="Field E.K."/>
        </authorList>
    </citation>
    <scope>NUCLEOTIDE SEQUENCE [LARGE SCALE GENOMIC DNA]</scope>
    <source>
        <strain evidence="6 7">P3</strain>
    </source>
</reference>
<protein>
    <submittedName>
        <fullName evidence="6">Translation initiation factor</fullName>
    </submittedName>
</protein>